<dbReference type="RefSeq" id="XP_012766469.1">
    <property type="nucleotide sequence ID" value="XM_012911015.1"/>
</dbReference>
<sequence>MVDSRLCGFIAALGIILGQCVSGVPIGSAINSVFLHINNVSVDCSEDLGRMMPYNDALLECAHDINCCVVVVEEVDAHSEAPGMSRLCASCNLLNARSVKNARVSIKGHQSFIAKDFDVMLNQQGVCERDQLLGELVPVLSSTTAARECGRTDCDYFTMATLEGIENLPGTVNKAWFCSGDAKTVPAEGFITAVRKRRNYEL</sequence>
<name>A0A061D0Y1_BABBI</name>
<evidence type="ECO:0000256" key="1">
    <source>
        <dbReference type="SAM" id="SignalP"/>
    </source>
</evidence>
<dbReference type="OMA" id="KAWFCSG"/>
<dbReference type="VEuPathDB" id="PiroplasmaDB:BBBOND_0105920"/>
<protein>
    <submittedName>
        <fullName evidence="2">Uncharacterized protein</fullName>
    </submittedName>
</protein>
<gene>
    <name evidence="2" type="ORF">BBBOND_0105920</name>
</gene>
<proteinExistence type="predicted"/>
<evidence type="ECO:0000313" key="2">
    <source>
        <dbReference type="EMBL" id="CDR94283.1"/>
    </source>
</evidence>
<accession>A0A061D0Y1</accession>
<dbReference type="GeneID" id="24562824"/>
<dbReference type="OrthoDB" id="361871at2759"/>
<dbReference type="AlphaFoldDB" id="A0A061D0Y1"/>
<keyword evidence="1" id="KW-0732">Signal</keyword>
<reference evidence="3" key="1">
    <citation type="journal article" date="2014" name="Nucleic Acids Res.">
        <title>The evolutionary dynamics of variant antigen genes in Babesia reveal a history of genomic innovation underlying host-parasite interaction.</title>
        <authorList>
            <person name="Jackson A.P."/>
            <person name="Otto T.D."/>
            <person name="Darby A."/>
            <person name="Ramaprasad A."/>
            <person name="Xia D."/>
            <person name="Echaide I.E."/>
            <person name="Farber M."/>
            <person name="Gahlot S."/>
            <person name="Gamble J."/>
            <person name="Gupta D."/>
            <person name="Gupta Y."/>
            <person name="Jackson L."/>
            <person name="Malandrin L."/>
            <person name="Malas T.B."/>
            <person name="Moussa E."/>
            <person name="Nair M."/>
            <person name="Reid A.J."/>
            <person name="Sanders M."/>
            <person name="Sharma J."/>
            <person name="Tracey A."/>
            <person name="Quail M.A."/>
            <person name="Weir W."/>
            <person name="Wastling J.M."/>
            <person name="Hall N."/>
            <person name="Willadsen P."/>
            <person name="Lingelbach K."/>
            <person name="Shiels B."/>
            <person name="Tait A."/>
            <person name="Berriman M."/>
            <person name="Allred D.R."/>
            <person name="Pain A."/>
        </authorList>
    </citation>
    <scope>NUCLEOTIDE SEQUENCE [LARGE SCALE GENOMIC DNA]</scope>
    <source>
        <strain evidence="3">Bond</strain>
    </source>
</reference>
<keyword evidence="3" id="KW-1185">Reference proteome</keyword>
<dbReference type="KEGG" id="bbig:BBBOND_0105920"/>
<organism evidence="2 3">
    <name type="scientific">Babesia bigemina</name>
    <dbReference type="NCBI Taxonomy" id="5866"/>
    <lineage>
        <taxon>Eukaryota</taxon>
        <taxon>Sar</taxon>
        <taxon>Alveolata</taxon>
        <taxon>Apicomplexa</taxon>
        <taxon>Aconoidasida</taxon>
        <taxon>Piroplasmida</taxon>
        <taxon>Babesiidae</taxon>
        <taxon>Babesia</taxon>
    </lineage>
</organism>
<evidence type="ECO:0000313" key="3">
    <source>
        <dbReference type="Proteomes" id="UP000033188"/>
    </source>
</evidence>
<feature type="chain" id="PRO_5001599924" evidence="1">
    <location>
        <begin position="24"/>
        <end position="202"/>
    </location>
</feature>
<dbReference type="EMBL" id="LK391707">
    <property type="protein sequence ID" value="CDR94283.1"/>
    <property type="molecule type" value="Genomic_DNA"/>
</dbReference>
<dbReference type="Proteomes" id="UP000033188">
    <property type="component" value="Chromosome 1"/>
</dbReference>
<feature type="signal peptide" evidence="1">
    <location>
        <begin position="1"/>
        <end position="23"/>
    </location>
</feature>